<proteinExistence type="predicted"/>
<dbReference type="Gene3D" id="3.40.630.30">
    <property type="match status" value="1"/>
</dbReference>
<sequence>MGKYDVIFESENIFYVKLSYDLIEDYLKMVNDPNVAKMISKNIFVYTYEQEFEWVRKKLEEKDHIFQWWKRKLVNL</sequence>
<reference evidence="1" key="2">
    <citation type="journal article" date="2021" name="PeerJ">
        <title>Extensive microbial diversity within the chicken gut microbiome revealed by metagenomics and culture.</title>
        <authorList>
            <person name="Gilroy R."/>
            <person name="Ravi A."/>
            <person name="Getino M."/>
            <person name="Pursley I."/>
            <person name="Horton D.L."/>
            <person name="Alikhan N.F."/>
            <person name="Baker D."/>
            <person name="Gharbi K."/>
            <person name="Hall N."/>
            <person name="Watson M."/>
            <person name="Adriaenssens E.M."/>
            <person name="Foster-Nyarko E."/>
            <person name="Jarju S."/>
            <person name="Secka A."/>
            <person name="Antonio M."/>
            <person name="Oren A."/>
            <person name="Chaudhuri R.R."/>
            <person name="La Ragione R."/>
            <person name="Hildebrand F."/>
            <person name="Pallen M.J."/>
        </authorList>
    </citation>
    <scope>NUCLEOTIDE SEQUENCE</scope>
    <source>
        <strain evidence="1">CHK197-8231</strain>
    </source>
</reference>
<dbReference type="Proteomes" id="UP000824087">
    <property type="component" value="Unassembled WGS sequence"/>
</dbReference>
<name>A0A9D1L4C5_9BACT</name>
<protein>
    <submittedName>
        <fullName evidence="1">Uncharacterized protein</fullName>
    </submittedName>
</protein>
<comment type="caution">
    <text evidence="1">The sequence shown here is derived from an EMBL/GenBank/DDBJ whole genome shotgun (WGS) entry which is preliminary data.</text>
</comment>
<organism evidence="1 2">
    <name type="scientific">Candidatus Fimihabitans intestinipullorum</name>
    <dbReference type="NCBI Taxonomy" id="2840820"/>
    <lineage>
        <taxon>Bacteria</taxon>
        <taxon>Bacillati</taxon>
        <taxon>Mycoplasmatota</taxon>
        <taxon>Mycoplasmatota incertae sedis</taxon>
        <taxon>Candidatus Fimihabitans</taxon>
    </lineage>
</organism>
<dbReference type="AlphaFoldDB" id="A0A9D1L4C5"/>
<evidence type="ECO:0000313" key="1">
    <source>
        <dbReference type="EMBL" id="HIU22823.1"/>
    </source>
</evidence>
<evidence type="ECO:0000313" key="2">
    <source>
        <dbReference type="Proteomes" id="UP000824087"/>
    </source>
</evidence>
<gene>
    <name evidence="1" type="ORF">IAD49_04510</name>
</gene>
<dbReference type="EMBL" id="DVML01000025">
    <property type="protein sequence ID" value="HIU22823.1"/>
    <property type="molecule type" value="Genomic_DNA"/>
</dbReference>
<reference evidence="1" key="1">
    <citation type="submission" date="2020-10" db="EMBL/GenBank/DDBJ databases">
        <authorList>
            <person name="Gilroy R."/>
        </authorList>
    </citation>
    <scope>NUCLEOTIDE SEQUENCE</scope>
    <source>
        <strain evidence="1">CHK197-8231</strain>
    </source>
</reference>
<accession>A0A9D1L4C5</accession>